<dbReference type="AlphaFoldDB" id="A0A2K3LXN5"/>
<accession>A0A2K3LXN5</accession>
<keyword evidence="1" id="KW-0675">Receptor</keyword>
<name>A0A2K3LXN5_TRIPR</name>
<dbReference type="Proteomes" id="UP000236291">
    <property type="component" value="Unassembled WGS sequence"/>
</dbReference>
<dbReference type="GO" id="GO:0016301">
    <property type="term" value="F:kinase activity"/>
    <property type="evidence" value="ECO:0007669"/>
    <property type="project" value="UniProtKB-KW"/>
</dbReference>
<dbReference type="InterPro" id="IPR036691">
    <property type="entry name" value="Endo/exonu/phosph_ase_sf"/>
</dbReference>
<gene>
    <name evidence="1" type="ORF">L195_g039329</name>
</gene>
<keyword evidence="1" id="KW-0808">Transferase</keyword>
<dbReference type="EMBL" id="ASHM01043790">
    <property type="protein sequence ID" value="PNX83289.1"/>
    <property type="molecule type" value="Genomic_DNA"/>
</dbReference>
<reference evidence="1 2" key="1">
    <citation type="journal article" date="2014" name="Am. J. Bot.">
        <title>Genome assembly and annotation for red clover (Trifolium pratense; Fabaceae).</title>
        <authorList>
            <person name="Istvanek J."/>
            <person name="Jaros M."/>
            <person name="Krenek A."/>
            <person name="Repkova J."/>
        </authorList>
    </citation>
    <scope>NUCLEOTIDE SEQUENCE [LARGE SCALE GENOMIC DNA]</scope>
    <source>
        <strain evidence="2">cv. Tatra</strain>
        <tissue evidence="1">Young leaves</tissue>
    </source>
</reference>
<organism evidence="1 2">
    <name type="scientific">Trifolium pratense</name>
    <name type="common">Red clover</name>
    <dbReference type="NCBI Taxonomy" id="57577"/>
    <lineage>
        <taxon>Eukaryota</taxon>
        <taxon>Viridiplantae</taxon>
        <taxon>Streptophyta</taxon>
        <taxon>Embryophyta</taxon>
        <taxon>Tracheophyta</taxon>
        <taxon>Spermatophyta</taxon>
        <taxon>Magnoliopsida</taxon>
        <taxon>eudicotyledons</taxon>
        <taxon>Gunneridae</taxon>
        <taxon>Pentapetalae</taxon>
        <taxon>rosids</taxon>
        <taxon>fabids</taxon>
        <taxon>Fabales</taxon>
        <taxon>Fabaceae</taxon>
        <taxon>Papilionoideae</taxon>
        <taxon>50 kb inversion clade</taxon>
        <taxon>NPAAA clade</taxon>
        <taxon>Hologalegina</taxon>
        <taxon>IRL clade</taxon>
        <taxon>Trifolieae</taxon>
        <taxon>Trifolium</taxon>
    </lineage>
</organism>
<protein>
    <submittedName>
        <fullName evidence="1">Cysteine-rich receptor-like protein kinase</fullName>
    </submittedName>
</protein>
<reference evidence="1 2" key="2">
    <citation type="journal article" date="2017" name="Front. Plant Sci.">
        <title>Gene Classification and Mining of Molecular Markers Useful in Red Clover (Trifolium pratense) Breeding.</title>
        <authorList>
            <person name="Istvanek J."/>
            <person name="Dluhosova J."/>
            <person name="Dluhos P."/>
            <person name="Patkova L."/>
            <person name="Nedelnik J."/>
            <person name="Repkova J."/>
        </authorList>
    </citation>
    <scope>NUCLEOTIDE SEQUENCE [LARGE SCALE GENOMIC DNA]</scope>
    <source>
        <strain evidence="2">cv. Tatra</strain>
        <tissue evidence="1">Young leaves</tissue>
    </source>
</reference>
<evidence type="ECO:0000313" key="2">
    <source>
        <dbReference type="Proteomes" id="UP000236291"/>
    </source>
</evidence>
<comment type="caution">
    <text evidence="1">The sequence shown here is derived from an EMBL/GenBank/DDBJ whole genome shotgun (WGS) entry which is preliminary data.</text>
</comment>
<proteinExistence type="predicted"/>
<sequence length="162" mass="18128">MSRLDRFLLSGEWCLTWPNCTQVVRMRGLSDHCPLVLAAVRMRRTGDPVPRGYVGKMFLGTICLCVKSGIHSSLTAGENLPSRIESLKDRLAARDEKGGEEVLSESELAELHGVSSDIHSLSRLNASICLWVAFIKFWRRYEPVAEGVKTQEGGRRLNCVLR</sequence>
<keyword evidence="1" id="KW-0418">Kinase</keyword>
<evidence type="ECO:0000313" key="1">
    <source>
        <dbReference type="EMBL" id="PNX83289.1"/>
    </source>
</evidence>
<dbReference type="SUPFAM" id="SSF56219">
    <property type="entry name" value="DNase I-like"/>
    <property type="match status" value="1"/>
</dbReference>